<comment type="cofactor">
    <cofactor evidence="1">
        <name>a divalent metal cation</name>
        <dbReference type="ChEBI" id="CHEBI:60240"/>
    </cofactor>
</comment>
<keyword evidence="5" id="KW-0479">Metal-binding</keyword>
<evidence type="ECO:0000256" key="3">
    <source>
        <dbReference type="ARBA" id="ARBA00006958"/>
    </source>
</evidence>
<comment type="caution">
    <text evidence="10">The sequence shown here is derived from an EMBL/GenBank/DDBJ whole genome shotgun (WGS) entry which is preliminary data.</text>
</comment>
<evidence type="ECO:0000313" key="11">
    <source>
        <dbReference type="Proteomes" id="UP000639772"/>
    </source>
</evidence>
<evidence type="ECO:0000256" key="4">
    <source>
        <dbReference type="ARBA" id="ARBA00022722"/>
    </source>
</evidence>
<gene>
    <name evidence="10" type="ORF">HPP92_027978</name>
</gene>
<dbReference type="InterPro" id="IPR027806">
    <property type="entry name" value="HARBI1_dom"/>
</dbReference>
<keyword evidence="6" id="KW-0378">Hydrolase</keyword>
<evidence type="ECO:0000256" key="6">
    <source>
        <dbReference type="ARBA" id="ARBA00022801"/>
    </source>
</evidence>
<dbReference type="GO" id="GO:0004518">
    <property type="term" value="F:nuclease activity"/>
    <property type="evidence" value="ECO:0007669"/>
    <property type="project" value="UniProtKB-KW"/>
</dbReference>
<keyword evidence="7" id="KW-0539">Nucleus</keyword>
<reference evidence="10 11" key="1">
    <citation type="journal article" date="2020" name="Nat. Food">
        <title>A phased Vanilla planifolia genome enables genetic improvement of flavour and production.</title>
        <authorList>
            <person name="Hasing T."/>
            <person name="Tang H."/>
            <person name="Brym M."/>
            <person name="Khazi F."/>
            <person name="Huang T."/>
            <person name="Chambers A.H."/>
        </authorList>
    </citation>
    <scope>NUCLEOTIDE SEQUENCE [LARGE SCALE GENOMIC DNA]</scope>
    <source>
        <tissue evidence="10">Leaf</tissue>
    </source>
</reference>
<evidence type="ECO:0000256" key="1">
    <source>
        <dbReference type="ARBA" id="ARBA00001968"/>
    </source>
</evidence>
<evidence type="ECO:0000313" key="10">
    <source>
        <dbReference type="EMBL" id="KAG0448146.1"/>
    </source>
</evidence>
<comment type="similarity">
    <text evidence="3">Belongs to the HARBI1 family.</text>
</comment>
<dbReference type="AlphaFoldDB" id="A0A835P790"/>
<feature type="compositionally biased region" description="Pro residues" evidence="8">
    <location>
        <begin position="89"/>
        <end position="113"/>
    </location>
</feature>
<dbReference type="EMBL" id="JADCNM010000344">
    <property type="protein sequence ID" value="KAG0448146.1"/>
    <property type="molecule type" value="Genomic_DNA"/>
</dbReference>
<evidence type="ECO:0000259" key="9">
    <source>
        <dbReference type="Pfam" id="PF13359"/>
    </source>
</evidence>
<evidence type="ECO:0000256" key="2">
    <source>
        <dbReference type="ARBA" id="ARBA00004123"/>
    </source>
</evidence>
<feature type="domain" description="DDE Tnp4" evidence="9">
    <location>
        <begin position="273"/>
        <end position="416"/>
    </location>
</feature>
<dbReference type="Pfam" id="PF13359">
    <property type="entry name" value="DDE_Tnp_4"/>
    <property type="match status" value="1"/>
</dbReference>
<proteinExistence type="inferred from homology"/>
<evidence type="ECO:0000256" key="5">
    <source>
        <dbReference type="ARBA" id="ARBA00022723"/>
    </source>
</evidence>
<accession>A0A835P790</accession>
<protein>
    <recommendedName>
        <fullName evidence="9">DDE Tnp4 domain-containing protein</fullName>
    </recommendedName>
</protein>
<evidence type="ECO:0000256" key="7">
    <source>
        <dbReference type="ARBA" id="ARBA00023242"/>
    </source>
</evidence>
<evidence type="ECO:0000256" key="8">
    <source>
        <dbReference type="SAM" id="MobiDB-lite"/>
    </source>
</evidence>
<dbReference type="PANTHER" id="PTHR22930:SF287">
    <property type="entry name" value="NUCLEASE HARBI1 ISOFORM X1"/>
    <property type="match status" value="1"/>
</dbReference>
<dbReference type="GO" id="GO:0046872">
    <property type="term" value="F:metal ion binding"/>
    <property type="evidence" value="ECO:0007669"/>
    <property type="project" value="UniProtKB-KW"/>
</dbReference>
<dbReference type="InterPro" id="IPR045249">
    <property type="entry name" value="HARBI1-like"/>
</dbReference>
<dbReference type="PANTHER" id="PTHR22930">
    <property type="match status" value="1"/>
</dbReference>
<organism evidence="10 11">
    <name type="scientific">Vanilla planifolia</name>
    <name type="common">Vanilla</name>
    <dbReference type="NCBI Taxonomy" id="51239"/>
    <lineage>
        <taxon>Eukaryota</taxon>
        <taxon>Viridiplantae</taxon>
        <taxon>Streptophyta</taxon>
        <taxon>Embryophyta</taxon>
        <taxon>Tracheophyta</taxon>
        <taxon>Spermatophyta</taxon>
        <taxon>Magnoliopsida</taxon>
        <taxon>Liliopsida</taxon>
        <taxon>Asparagales</taxon>
        <taxon>Orchidaceae</taxon>
        <taxon>Vanilloideae</taxon>
        <taxon>Vanilleae</taxon>
        <taxon>Vanilla</taxon>
    </lineage>
</organism>
<feature type="compositionally biased region" description="Basic residues" evidence="8">
    <location>
        <begin position="66"/>
        <end position="78"/>
    </location>
</feature>
<feature type="region of interest" description="Disordered" evidence="8">
    <location>
        <begin position="55"/>
        <end position="114"/>
    </location>
</feature>
<comment type="subcellular location">
    <subcellularLocation>
        <location evidence="2">Nucleus</location>
    </subcellularLocation>
</comment>
<dbReference type="Proteomes" id="UP000639772">
    <property type="component" value="Unassembled WGS sequence"/>
</dbReference>
<feature type="compositionally biased region" description="Low complexity" evidence="8">
    <location>
        <begin position="79"/>
        <end position="88"/>
    </location>
</feature>
<sequence length="481" mass="52098">MDPSLLLMISNLLQLQSQVDPASTLLPFTSSSPLLSSSAAPLLFYALTSVLSYASFTSSSSPPPGGRRHRRSRSRSRRYSSSSSTSHLPPSPPPPPPPQPSLSLPAPPPPPPSSLILSLPSDRTIFSMDPSVRDARFRSLYGLSYPVFSSLLDNLLPLFLSISLPLPPDHALALSLSRLSRGLSSRSLSRLLQPSLTPSLISRTTHAVTRLLSTRLYGVYVKLPSPHRLLQSTSFFRDLSSVPNLAACIASSPVRLRDSTDPSLRSPNRPFPSILLQAVADHRKIFLDACVKAPGSSDPATHLRDSSIYRRLCQSDAIRDPPLQVGGHIVRPFIAGDLSFPLLPFLLTPFASASPSAATTSAEAKEAFDAALAKARAASVETAIALLKGRWKILRNLNVGLDHAAQTVVACVVLHNFCQIAGEPEDEGKYLWRDSPESPQLVRPVESERALYYAGETVRQAIADDLYERQQRLSVGTAASR</sequence>
<dbReference type="GO" id="GO:0005634">
    <property type="term" value="C:nucleus"/>
    <property type="evidence" value="ECO:0007669"/>
    <property type="project" value="UniProtKB-SubCell"/>
</dbReference>
<dbReference type="OrthoDB" id="2014913at2759"/>
<dbReference type="GO" id="GO:0016787">
    <property type="term" value="F:hydrolase activity"/>
    <property type="evidence" value="ECO:0007669"/>
    <property type="project" value="UniProtKB-KW"/>
</dbReference>
<keyword evidence="4" id="KW-0540">Nuclease</keyword>
<name>A0A835P790_VANPL</name>